<dbReference type="Pfam" id="PF04014">
    <property type="entry name" value="MazE_antitoxin"/>
    <property type="match status" value="1"/>
</dbReference>
<dbReference type="SMART" id="SM00966">
    <property type="entry name" value="SpoVT_AbrB"/>
    <property type="match status" value="1"/>
</dbReference>
<reference evidence="2 3" key="1">
    <citation type="journal article" date="2016" name="Nat. Commun.">
        <title>Thousands of microbial genomes shed light on interconnected biogeochemical processes in an aquifer system.</title>
        <authorList>
            <person name="Anantharaman K."/>
            <person name="Brown C.T."/>
            <person name="Hug L.A."/>
            <person name="Sharon I."/>
            <person name="Castelle C.J."/>
            <person name="Probst A.J."/>
            <person name="Thomas B.C."/>
            <person name="Singh A."/>
            <person name="Wilkins M.J."/>
            <person name="Karaoz U."/>
            <person name="Brodie E.L."/>
            <person name="Williams K.H."/>
            <person name="Hubbard S.S."/>
            <person name="Banfield J.F."/>
        </authorList>
    </citation>
    <scope>NUCLEOTIDE SEQUENCE [LARGE SCALE GENOMIC DNA]</scope>
</reference>
<dbReference type="GO" id="GO:0003677">
    <property type="term" value="F:DNA binding"/>
    <property type="evidence" value="ECO:0007669"/>
    <property type="project" value="InterPro"/>
</dbReference>
<evidence type="ECO:0000313" key="2">
    <source>
        <dbReference type="EMBL" id="OGZ56152.1"/>
    </source>
</evidence>
<gene>
    <name evidence="2" type="ORF">A3H64_02370</name>
</gene>
<sequence>MITKIQKWGNSLAVRLPKDVARKLDLHEGSSVAVREERDRIMIVGVPPHRDAARKDDWRKFIIPTKKKKEHVSGMVDEILYGASR</sequence>
<accession>A0A1G2H113</accession>
<dbReference type="GO" id="GO:0097351">
    <property type="term" value="F:toxin sequestering activity"/>
    <property type="evidence" value="ECO:0007669"/>
    <property type="project" value="InterPro"/>
</dbReference>
<evidence type="ECO:0000313" key="3">
    <source>
        <dbReference type="Proteomes" id="UP000178186"/>
    </source>
</evidence>
<organism evidence="2 3">
    <name type="scientific">Candidatus Ryanbacteria bacterium RIFCSPLOWO2_02_FULL_45_11c</name>
    <dbReference type="NCBI Taxonomy" id="1802128"/>
    <lineage>
        <taxon>Bacteria</taxon>
        <taxon>Candidatus Ryaniibacteriota</taxon>
    </lineage>
</organism>
<dbReference type="PANTHER" id="PTHR40516:SF1">
    <property type="entry name" value="ANTITOXIN CHPS-RELATED"/>
    <property type="match status" value="1"/>
</dbReference>
<dbReference type="SUPFAM" id="SSF89447">
    <property type="entry name" value="AbrB/MazE/MraZ-like"/>
    <property type="match status" value="1"/>
</dbReference>
<proteinExistence type="predicted"/>
<name>A0A1G2H113_9BACT</name>
<protein>
    <recommendedName>
        <fullName evidence="1">SpoVT-AbrB domain-containing protein</fullName>
    </recommendedName>
</protein>
<dbReference type="InterPro" id="IPR039052">
    <property type="entry name" value="Antitox_PemI-like"/>
</dbReference>
<dbReference type="InterPro" id="IPR037914">
    <property type="entry name" value="SpoVT-AbrB_sf"/>
</dbReference>
<dbReference type="EMBL" id="MHNY01000020">
    <property type="protein sequence ID" value="OGZ56152.1"/>
    <property type="molecule type" value="Genomic_DNA"/>
</dbReference>
<dbReference type="Proteomes" id="UP000178186">
    <property type="component" value="Unassembled WGS sequence"/>
</dbReference>
<dbReference type="AlphaFoldDB" id="A0A1G2H113"/>
<feature type="domain" description="SpoVT-AbrB" evidence="1">
    <location>
        <begin position="6"/>
        <end position="54"/>
    </location>
</feature>
<dbReference type="Gene3D" id="2.10.260.10">
    <property type="match status" value="1"/>
</dbReference>
<dbReference type="STRING" id="1802128.A3H64_02370"/>
<dbReference type="PANTHER" id="PTHR40516">
    <property type="entry name" value="ANTITOXIN CHPS-RELATED"/>
    <property type="match status" value="1"/>
</dbReference>
<dbReference type="InterPro" id="IPR007159">
    <property type="entry name" value="SpoVT-AbrB_dom"/>
</dbReference>
<comment type="caution">
    <text evidence="2">The sequence shown here is derived from an EMBL/GenBank/DDBJ whole genome shotgun (WGS) entry which is preliminary data.</text>
</comment>
<evidence type="ECO:0000259" key="1">
    <source>
        <dbReference type="SMART" id="SM00966"/>
    </source>
</evidence>